<feature type="compositionally biased region" description="Polar residues" evidence="1">
    <location>
        <begin position="79"/>
        <end position="89"/>
    </location>
</feature>
<feature type="region of interest" description="Disordered" evidence="1">
    <location>
        <begin position="23"/>
        <end position="183"/>
    </location>
</feature>
<sequence length="360" mass="40564">MEQVHKDVMQAFERKVKSSIDDWFNIPHSQGQPSGHNWPSPFFQPKPQEPDAGTGSDSDTDSASWKQISNVADVPKGTVSITATSTRNFETYTPPSRTEETTSASPSTTRNLDTYIPLSRIPETYPEEEATSTSPPSTRAQRHPAYTPVKHAPEPTALHRRGSSYDGDYDPSPSPSDSEWEKETLNGIHRDVMNAFSEKNRAELWRQNHPGEPLPGYLGRPSSRKGYELLKGMLHVEAQIEAETDAESEEQMEDKRRDSQHAGPKTTTRRRRARRAATPTPPKRTLKALLQDFDTCVRDSDCDVETTDFLAGLDVGNDETEVDSREQLLSWCRGFCERDPRTCRAIGCDRYLVQFGTYED</sequence>
<reference evidence="2" key="1">
    <citation type="journal article" date="2020" name="Stud. Mycol.">
        <title>101 Dothideomycetes genomes: a test case for predicting lifestyles and emergence of pathogens.</title>
        <authorList>
            <person name="Haridas S."/>
            <person name="Albert R."/>
            <person name="Binder M."/>
            <person name="Bloem J."/>
            <person name="Labutti K."/>
            <person name="Salamov A."/>
            <person name="Andreopoulos B."/>
            <person name="Baker S."/>
            <person name="Barry K."/>
            <person name="Bills G."/>
            <person name="Bluhm B."/>
            <person name="Cannon C."/>
            <person name="Castanera R."/>
            <person name="Culley D."/>
            <person name="Daum C."/>
            <person name="Ezra D."/>
            <person name="Gonzalez J."/>
            <person name="Henrissat B."/>
            <person name="Kuo A."/>
            <person name="Liang C."/>
            <person name="Lipzen A."/>
            <person name="Lutzoni F."/>
            <person name="Magnuson J."/>
            <person name="Mondo S."/>
            <person name="Nolan M."/>
            <person name="Ohm R."/>
            <person name="Pangilinan J."/>
            <person name="Park H.-J."/>
            <person name="Ramirez L."/>
            <person name="Alfaro M."/>
            <person name="Sun H."/>
            <person name="Tritt A."/>
            <person name="Yoshinaga Y."/>
            <person name="Zwiers L.-H."/>
            <person name="Turgeon B."/>
            <person name="Goodwin S."/>
            <person name="Spatafora J."/>
            <person name="Crous P."/>
            <person name="Grigoriev I."/>
        </authorList>
    </citation>
    <scope>NUCLEOTIDE SEQUENCE</scope>
    <source>
        <strain evidence="2">CBS 122681</strain>
    </source>
</reference>
<evidence type="ECO:0000313" key="2">
    <source>
        <dbReference type="EMBL" id="KAF2656690.1"/>
    </source>
</evidence>
<evidence type="ECO:0000313" key="3">
    <source>
        <dbReference type="Proteomes" id="UP000799324"/>
    </source>
</evidence>
<feature type="non-terminal residue" evidence="2">
    <location>
        <position position="1"/>
    </location>
</feature>
<name>A0A6A6TA86_9PLEO</name>
<feature type="compositionally biased region" description="Low complexity" evidence="1">
    <location>
        <begin position="90"/>
        <end position="109"/>
    </location>
</feature>
<feature type="region of interest" description="Disordered" evidence="1">
    <location>
        <begin position="243"/>
        <end position="281"/>
    </location>
</feature>
<accession>A0A6A6TA86</accession>
<dbReference type="Proteomes" id="UP000799324">
    <property type="component" value="Unassembled WGS sequence"/>
</dbReference>
<feature type="compositionally biased region" description="Polar residues" evidence="1">
    <location>
        <begin position="27"/>
        <end position="37"/>
    </location>
</feature>
<keyword evidence="3" id="KW-1185">Reference proteome</keyword>
<evidence type="ECO:0000256" key="1">
    <source>
        <dbReference type="SAM" id="MobiDB-lite"/>
    </source>
</evidence>
<feature type="compositionally biased region" description="Low complexity" evidence="1">
    <location>
        <begin position="51"/>
        <end position="64"/>
    </location>
</feature>
<dbReference type="AlphaFoldDB" id="A0A6A6TA86"/>
<protein>
    <submittedName>
        <fullName evidence="2">Uncharacterized protein</fullName>
    </submittedName>
</protein>
<gene>
    <name evidence="2" type="ORF">K491DRAFT_691733</name>
</gene>
<proteinExistence type="predicted"/>
<organism evidence="2 3">
    <name type="scientific">Lophiostoma macrostomum CBS 122681</name>
    <dbReference type="NCBI Taxonomy" id="1314788"/>
    <lineage>
        <taxon>Eukaryota</taxon>
        <taxon>Fungi</taxon>
        <taxon>Dikarya</taxon>
        <taxon>Ascomycota</taxon>
        <taxon>Pezizomycotina</taxon>
        <taxon>Dothideomycetes</taxon>
        <taxon>Pleosporomycetidae</taxon>
        <taxon>Pleosporales</taxon>
        <taxon>Lophiostomataceae</taxon>
        <taxon>Lophiostoma</taxon>
    </lineage>
</organism>
<feature type="compositionally biased region" description="Acidic residues" evidence="1">
    <location>
        <begin position="243"/>
        <end position="252"/>
    </location>
</feature>
<dbReference type="EMBL" id="MU004333">
    <property type="protein sequence ID" value="KAF2656690.1"/>
    <property type="molecule type" value="Genomic_DNA"/>
</dbReference>